<evidence type="ECO:0000256" key="1">
    <source>
        <dbReference type="SAM" id="Phobius"/>
    </source>
</evidence>
<keyword evidence="1" id="KW-0812">Transmembrane</keyword>
<proteinExistence type="predicted"/>
<keyword evidence="1" id="KW-1133">Transmembrane helix</keyword>
<dbReference type="Proteomes" id="UP000778951">
    <property type="component" value="Unassembled WGS sequence"/>
</dbReference>
<dbReference type="RefSeq" id="WP_167694912.1">
    <property type="nucleotide sequence ID" value="NZ_CP118181.1"/>
</dbReference>
<comment type="caution">
    <text evidence="2">The sequence shown here is derived from an EMBL/GenBank/DDBJ whole genome shotgun (WGS) entry which is preliminary data.</text>
</comment>
<keyword evidence="3" id="KW-1185">Reference proteome</keyword>
<feature type="transmembrane region" description="Helical" evidence="1">
    <location>
        <begin position="173"/>
        <end position="193"/>
    </location>
</feature>
<feature type="transmembrane region" description="Helical" evidence="1">
    <location>
        <begin position="73"/>
        <end position="94"/>
    </location>
</feature>
<evidence type="ECO:0000313" key="3">
    <source>
        <dbReference type="Proteomes" id="UP000778951"/>
    </source>
</evidence>
<feature type="transmembrane region" description="Helical" evidence="1">
    <location>
        <begin position="200"/>
        <end position="217"/>
    </location>
</feature>
<feature type="transmembrane region" description="Helical" evidence="1">
    <location>
        <begin position="41"/>
        <end position="61"/>
    </location>
</feature>
<evidence type="ECO:0000313" key="2">
    <source>
        <dbReference type="EMBL" id="NIZ68794.1"/>
    </source>
</evidence>
<accession>A0A968KTT6</accession>
<reference evidence="2" key="1">
    <citation type="submission" date="2020-03" db="EMBL/GenBank/DDBJ databases">
        <title>Spirochaetal bacteria isolated from arthropods constitute a novel genus Entomospira genus novum within the order Spirochaetales.</title>
        <authorList>
            <person name="Grana-Miraglia L."/>
            <person name="Sikutova S."/>
            <person name="Fingerle V."/>
            <person name="Sing A."/>
            <person name="Castillo-Ramirez S."/>
            <person name="Margos G."/>
            <person name="Rudolf I."/>
        </authorList>
    </citation>
    <scope>NUCLEOTIDE SEQUENCE</scope>
    <source>
        <strain evidence="2">BR149</strain>
    </source>
</reference>
<feature type="transmembrane region" description="Helical" evidence="1">
    <location>
        <begin position="223"/>
        <end position="243"/>
    </location>
</feature>
<organism evidence="2 3">
    <name type="scientific">Entomospira culicis</name>
    <dbReference type="NCBI Taxonomy" id="2719989"/>
    <lineage>
        <taxon>Bacteria</taxon>
        <taxon>Pseudomonadati</taxon>
        <taxon>Spirochaetota</taxon>
        <taxon>Spirochaetia</taxon>
        <taxon>Spirochaetales</taxon>
        <taxon>Spirochaetaceae</taxon>
        <taxon>Entomospira</taxon>
    </lineage>
</organism>
<sequence length="253" mass="28435">MTINARNRIILLLLISNIVAVALLAYWISSVRVSLDLVATTNIMGSMLLALAIFLSIYLLFPKTNAPELMVLLSYALGLALQGMRLLLFFPLLLSEQSLQIFGLSLAIFGYFLALSSLLFMSLVELGAIKIHIDAFLLYYAMILYIFILHQPIQTLASLESYLLPVIDPYALTLLRTVLSGLTGFVLLLLLWSKDDAQKPYFAATIILLILGLRTTWLTPTLIGSMVGFLLQALGLSLLFILIRRRYLWFRWT</sequence>
<name>A0A968KTT6_9SPIO</name>
<keyword evidence="1" id="KW-0472">Membrane</keyword>
<feature type="transmembrane region" description="Helical" evidence="1">
    <location>
        <begin position="9"/>
        <end position="29"/>
    </location>
</feature>
<feature type="transmembrane region" description="Helical" evidence="1">
    <location>
        <begin position="100"/>
        <end position="124"/>
    </location>
</feature>
<gene>
    <name evidence="2" type="ORF">HCT48_00980</name>
</gene>
<dbReference type="EMBL" id="JAATLM010000001">
    <property type="protein sequence ID" value="NIZ68794.1"/>
    <property type="molecule type" value="Genomic_DNA"/>
</dbReference>
<dbReference type="AlphaFoldDB" id="A0A968KTT6"/>
<feature type="transmembrane region" description="Helical" evidence="1">
    <location>
        <begin position="136"/>
        <end position="153"/>
    </location>
</feature>
<protein>
    <submittedName>
        <fullName evidence="2">Uncharacterized protein</fullName>
    </submittedName>
</protein>